<dbReference type="Proteomes" id="UP001054945">
    <property type="component" value="Unassembled WGS sequence"/>
</dbReference>
<organism evidence="1 2">
    <name type="scientific">Caerostris extrusa</name>
    <name type="common">Bark spider</name>
    <name type="synonym">Caerostris bankana</name>
    <dbReference type="NCBI Taxonomy" id="172846"/>
    <lineage>
        <taxon>Eukaryota</taxon>
        <taxon>Metazoa</taxon>
        <taxon>Ecdysozoa</taxon>
        <taxon>Arthropoda</taxon>
        <taxon>Chelicerata</taxon>
        <taxon>Arachnida</taxon>
        <taxon>Araneae</taxon>
        <taxon>Araneomorphae</taxon>
        <taxon>Entelegynae</taxon>
        <taxon>Araneoidea</taxon>
        <taxon>Araneidae</taxon>
        <taxon>Caerostris</taxon>
    </lineage>
</organism>
<reference evidence="1 2" key="1">
    <citation type="submission" date="2021-06" db="EMBL/GenBank/DDBJ databases">
        <title>Caerostris extrusa draft genome.</title>
        <authorList>
            <person name="Kono N."/>
            <person name="Arakawa K."/>
        </authorList>
    </citation>
    <scope>NUCLEOTIDE SEQUENCE [LARGE SCALE GENOMIC DNA]</scope>
</reference>
<keyword evidence="2" id="KW-1185">Reference proteome</keyword>
<dbReference type="EMBL" id="BPLR01008793">
    <property type="protein sequence ID" value="GIY27261.1"/>
    <property type="molecule type" value="Genomic_DNA"/>
</dbReference>
<sequence>MAQIRSIEKLIGAFQQQSAGRQLPWIGASATTHCTKPKAAANFITAINHLVIPFNAGTSNLVVRKEIPSSSSLFRKRHFVNPPSLGYRTRGFSGGP</sequence>
<proteinExistence type="predicted"/>
<gene>
    <name evidence="1" type="ORF">CEXT_509991</name>
</gene>
<dbReference type="AlphaFoldDB" id="A0AAV4S2H8"/>
<evidence type="ECO:0000313" key="1">
    <source>
        <dbReference type="EMBL" id="GIY27261.1"/>
    </source>
</evidence>
<name>A0AAV4S2H8_CAEEX</name>
<evidence type="ECO:0000313" key="2">
    <source>
        <dbReference type="Proteomes" id="UP001054945"/>
    </source>
</evidence>
<accession>A0AAV4S2H8</accession>
<protein>
    <submittedName>
        <fullName evidence="1">Uncharacterized protein</fullName>
    </submittedName>
</protein>
<comment type="caution">
    <text evidence="1">The sequence shown here is derived from an EMBL/GenBank/DDBJ whole genome shotgun (WGS) entry which is preliminary data.</text>
</comment>